<dbReference type="PRINTS" id="PR00758">
    <property type="entry name" value="ARSENICPUMP"/>
</dbReference>
<dbReference type="EMBL" id="CP000852">
    <property type="protein sequence ID" value="ABW01845.1"/>
    <property type="molecule type" value="Genomic_DNA"/>
</dbReference>
<protein>
    <submittedName>
        <fullName evidence="10">Citrate transporter</fullName>
    </submittedName>
</protein>
<feature type="transmembrane region" description="Helical" evidence="8">
    <location>
        <begin position="180"/>
        <end position="203"/>
    </location>
</feature>
<dbReference type="PANTHER" id="PTHR43302:SF5">
    <property type="entry name" value="TRANSPORTER ARSB-RELATED"/>
    <property type="match status" value="1"/>
</dbReference>
<dbReference type="AlphaFoldDB" id="A8MDI9"/>
<dbReference type="InterPro" id="IPR004680">
    <property type="entry name" value="Cit_transptr-like_dom"/>
</dbReference>
<feature type="transmembrane region" description="Helical" evidence="8">
    <location>
        <begin position="62"/>
        <end position="87"/>
    </location>
</feature>
<keyword evidence="5 8" id="KW-0812">Transmembrane</keyword>
<evidence type="ECO:0000256" key="6">
    <source>
        <dbReference type="ARBA" id="ARBA00022989"/>
    </source>
</evidence>
<feature type="transmembrane region" description="Helical" evidence="8">
    <location>
        <begin position="30"/>
        <end position="50"/>
    </location>
</feature>
<dbReference type="GO" id="GO:0005886">
    <property type="term" value="C:plasma membrane"/>
    <property type="evidence" value="ECO:0007669"/>
    <property type="project" value="UniProtKB-SubCell"/>
</dbReference>
<gene>
    <name evidence="10" type="ordered locus">Cmaq_1014</name>
</gene>
<dbReference type="Proteomes" id="UP000001137">
    <property type="component" value="Chromosome"/>
</dbReference>
<dbReference type="STRING" id="397948.Cmaq_1014"/>
<evidence type="ECO:0000256" key="2">
    <source>
        <dbReference type="ARBA" id="ARBA00009843"/>
    </source>
</evidence>
<dbReference type="HOGENOM" id="CLU_011920_3_0_2"/>
<evidence type="ECO:0000256" key="8">
    <source>
        <dbReference type="SAM" id="Phobius"/>
    </source>
</evidence>
<dbReference type="OrthoDB" id="86089at2157"/>
<keyword evidence="7 8" id="KW-0472">Membrane</keyword>
<evidence type="ECO:0000256" key="4">
    <source>
        <dbReference type="ARBA" id="ARBA00022475"/>
    </source>
</evidence>
<comment type="subcellular location">
    <subcellularLocation>
        <location evidence="1">Cell membrane</location>
        <topology evidence="1">Multi-pass membrane protein</topology>
    </subcellularLocation>
</comment>
<dbReference type="KEGG" id="cma:Cmaq_1014"/>
<dbReference type="Pfam" id="PF03600">
    <property type="entry name" value="CitMHS"/>
    <property type="match status" value="1"/>
</dbReference>
<evidence type="ECO:0000256" key="1">
    <source>
        <dbReference type="ARBA" id="ARBA00004651"/>
    </source>
</evidence>
<name>A8MDI9_CALMQ</name>
<feature type="transmembrane region" description="Helical" evidence="8">
    <location>
        <begin position="390"/>
        <end position="413"/>
    </location>
</feature>
<feature type="transmembrane region" description="Helical" evidence="8">
    <location>
        <begin position="5"/>
        <end position="24"/>
    </location>
</feature>
<keyword evidence="3" id="KW-0813">Transport</keyword>
<dbReference type="PANTHER" id="PTHR43302">
    <property type="entry name" value="TRANSPORTER ARSB-RELATED"/>
    <property type="match status" value="1"/>
</dbReference>
<sequence length="417" mass="44702">MEYRFIAASIALIITYSLIALRGVSRRFDVPAWVAMLIGASIMIATGVVTPSEALGSINLNVIIFLFSLFTIASALEVSGFLSYVAYRLVSSSRKMYNLIGKVFLSSAVLSMVISNDGLAASFTPMIIESGKAAEGIDVKPLLYALAYGVTIGSVMMPIGNPQNLLIAIESGIPKPFVSFIKYLAVPTLINLAVTYILMLILFRKRAMDDLEVKRVNMRLNDPALSNLALVILVIIVVVLVASDLVGLNLDAALIALIGATVVYALSDRRGEVLSNVDWQTLVFFMGLFIVSEGAYTSGVLNYLAHALPAPTTLWGIFLASILLSQVISNVPMVALYLPLMTSLGVGPGMINDWVGLAAASTIAGNLTLIGAASNIIILQASEKRGGPRFSYVEFLLYGIPVTLVNASIYYAYLKLI</sequence>
<evidence type="ECO:0000256" key="3">
    <source>
        <dbReference type="ARBA" id="ARBA00022448"/>
    </source>
</evidence>
<dbReference type="GeneID" id="5710200"/>
<keyword evidence="4" id="KW-1003">Cell membrane</keyword>
<feature type="transmembrane region" description="Helical" evidence="8">
    <location>
        <begin position="142"/>
        <end position="160"/>
    </location>
</feature>
<dbReference type="InterPro" id="IPR000802">
    <property type="entry name" value="Arsenical_pump_ArsB"/>
</dbReference>
<dbReference type="eggNOG" id="arCOG00238">
    <property type="taxonomic scope" value="Archaea"/>
</dbReference>
<evidence type="ECO:0000256" key="7">
    <source>
        <dbReference type="ARBA" id="ARBA00023136"/>
    </source>
</evidence>
<feature type="domain" description="Citrate transporter-like" evidence="9">
    <location>
        <begin position="23"/>
        <end position="364"/>
    </location>
</feature>
<evidence type="ECO:0000313" key="10">
    <source>
        <dbReference type="EMBL" id="ABW01845.1"/>
    </source>
</evidence>
<evidence type="ECO:0000313" key="11">
    <source>
        <dbReference type="Proteomes" id="UP000001137"/>
    </source>
</evidence>
<feature type="transmembrane region" description="Helical" evidence="8">
    <location>
        <begin position="279"/>
        <end position="297"/>
    </location>
</feature>
<feature type="transmembrane region" description="Helical" evidence="8">
    <location>
        <begin position="357"/>
        <end position="378"/>
    </location>
</feature>
<organism evidence="10 11">
    <name type="scientific">Caldivirga maquilingensis (strain ATCC 700844 / DSM 13496 / JCM 10307 / IC-167)</name>
    <dbReference type="NCBI Taxonomy" id="397948"/>
    <lineage>
        <taxon>Archaea</taxon>
        <taxon>Thermoproteota</taxon>
        <taxon>Thermoprotei</taxon>
        <taxon>Thermoproteales</taxon>
        <taxon>Thermoproteaceae</taxon>
        <taxon>Caldivirga</taxon>
    </lineage>
</organism>
<evidence type="ECO:0000259" key="9">
    <source>
        <dbReference type="Pfam" id="PF03600"/>
    </source>
</evidence>
<reference evidence="10 11" key="1">
    <citation type="submission" date="2007-10" db="EMBL/GenBank/DDBJ databases">
        <title>Complete sequence of Caldivirga maquilingensis IC-167.</title>
        <authorList>
            <consortium name="US DOE Joint Genome Institute"/>
            <person name="Copeland A."/>
            <person name="Lucas S."/>
            <person name="Lapidus A."/>
            <person name="Barry K."/>
            <person name="Glavina del Rio T."/>
            <person name="Dalin E."/>
            <person name="Tice H."/>
            <person name="Pitluck S."/>
            <person name="Saunders E."/>
            <person name="Brettin T."/>
            <person name="Bruce D."/>
            <person name="Detter J.C."/>
            <person name="Han C."/>
            <person name="Schmutz J."/>
            <person name="Larimer F."/>
            <person name="Land M."/>
            <person name="Hauser L."/>
            <person name="Kyrpides N."/>
            <person name="Ivanova N."/>
            <person name="Biddle J.F."/>
            <person name="Zhang Z."/>
            <person name="Fitz-Gibbon S.T."/>
            <person name="Lowe T.M."/>
            <person name="Saltikov C."/>
            <person name="House C.H."/>
            <person name="Richardson P."/>
        </authorList>
    </citation>
    <scope>NUCLEOTIDE SEQUENCE [LARGE SCALE GENOMIC DNA]</scope>
    <source>
        <strain evidence="11">ATCC 700844 / DSM 13496 / JCM 10307 / IC-167</strain>
    </source>
</reference>
<evidence type="ECO:0000256" key="5">
    <source>
        <dbReference type="ARBA" id="ARBA00022692"/>
    </source>
</evidence>
<proteinExistence type="inferred from homology"/>
<dbReference type="RefSeq" id="WP_012186064.1">
    <property type="nucleotide sequence ID" value="NC_009954.1"/>
</dbReference>
<dbReference type="GO" id="GO:0015105">
    <property type="term" value="F:arsenite transmembrane transporter activity"/>
    <property type="evidence" value="ECO:0007669"/>
    <property type="project" value="InterPro"/>
</dbReference>
<accession>A8MDI9</accession>
<comment type="similarity">
    <text evidence="2">Belongs to the CitM (TC 2.A.11) transporter family.</text>
</comment>
<keyword evidence="11" id="KW-1185">Reference proteome</keyword>
<keyword evidence="6 8" id="KW-1133">Transmembrane helix</keyword>
<feature type="transmembrane region" description="Helical" evidence="8">
    <location>
        <begin position="224"/>
        <end position="242"/>
    </location>
</feature>